<dbReference type="Proteomes" id="UP000663879">
    <property type="component" value="Unassembled WGS sequence"/>
</dbReference>
<feature type="region of interest" description="Disordered" evidence="1">
    <location>
        <begin position="26"/>
        <end position="47"/>
    </location>
</feature>
<evidence type="ECO:0000256" key="1">
    <source>
        <dbReference type="SAM" id="MobiDB-lite"/>
    </source>
</evidence>
<comment type="caution">
    <text evidence="2">The sequence shown here is derived from an EMBL/GenBank/DDBJ whole genome shotgun (WGS) entry which is preliminary data.</text>
</comment>
<keyword evidence="3" id="KW-1185">Reference proteome</keyword>
<proteinExistence type="predicted"/>
<name>A0A814Q0A3_9BILA</name>
<organism evidence="2 3">
    <name type="scientific">Brachionus calyciflorus</name>
    <dbReference type="NCBI Taxonomy" id="104777"/>
    <lineage>
        <taxon>Eukaryota</taxon>
        <taxon>Metazoa</taxon>
        <taxon>Spiralia</taxon>
        <taxon>Gnathifera</taxon>
        <taxon>Rotifera</taxon>
        <taxon>Eurotatoria</taxon>
        <taxon>Monogononta</taxon>
        <taxon>Pseudotrocha</taxon>
        <taxon>Ploima</taxon>
        <taxon>Brachionidae</taxon>
        <taxon>Brachionus</taxon>
    </lineage>
</organism>
<sequence length="47" mass="5296">MDSNSLRLEDFYSSQKFTEDYELISNNSASNTQSQDLVSDLSSDGQQ</sequence>
<protein>
    <submittedName>
        <fullName evidence="2">Uncharacterized protein</fullName>
    </submittedName>
</protein>
<gene>
    <name evidence="2" type="ORF">OXX778_LOCUS21691</name>
</gene>
<dbReference type="EMBL" id="CAJNOC010008255">
    <property type="protein sequence ID" value="CAF1112707.1"/>
    <property type="molecule type" value="Genomic_DNA"/>
</dbReference>
<accession>A0A814Q0A3</accession>
<reference evidence="2" key="1">
    <citation type="submission" date="2021-02" db="EMBL/GenBank/DDBJ databases">
        <authorList>
            <person name="Nowell W R."/>
        </authorList>
    </citation>
    <scope>NUCLEOTIDE SEQUENCE</scope>
    <source>
        <strain evidence="2">Ploen Becks lab</strain>
    </source>
</reference>
<feature type="compositionally biased region" description="Low complexity" evidence="1">
    <location>
        <begin position="33"/>
        <end position="47"/>
    </location>
</feature>
<dbReference type="AlphaFoldDB" id="A0A814Q0A3"/>
<evidence type="ECO:0000313" key="3">
    <source>
        <dbReference type="Proteomes" id="UP000663879"/>
    </source>
</evidence>
<feature type="non-terminal residue" evidence="2">
    <location>
        <position position="47"/>
    </location>
</feature>
<evidence type="ECO:0000313" key="2">
    <source>
        <dbReference type="EMBL" id="CAF1112707.1"/>
    </source>
</evidence>